<name>A0ABW2WLD9_9ACTN</name>
<feature type="region of interest" description="Disordered" evidence="1">
    <location>
        <begin position="1"/>
        <end position="38"/>
    </location>
</feature>
<feature type="region of interest" description="Disordered" evidence="1">
    <location>
        <begin position="243"/>
        <end position="287"/>
    </location>
</feature>
<feature type="compositionally biased region" description="Pro residues" evidence="1">
    <location>
        <begin position="253"/>
        <end position="270"/>
    </location>
</feature>
<gene>
    <name evidence="2" type="ORF">ACFQZ6_32980</name>
</gene>
<keyword evidence="3" id="KW-1185">Reference proteome</keyword>
<feature type="compositionally biased region" description="Low complexity" evidence="1">
    <location>
        <begin position="323"/>
        <end position="333"/>
    </location>
</feature>
<dbReference type="EMBL" id="JBHTEB010000001">
    <property type="protein sequence ID" value="MFD0318948.1"/>
    <property type="molecule type" value="Genomic_DNA"/>
</dbReference>
<comment type="caution">
    <text evidence="2">The sequence shown here is derived from an EMBL/GenBank/DDBJ whole genome shotgun (WGS) entry which is preliminary data.</text>
</comment>
<dbReference type="RefSeq" id="WP_381616785.1">
    <property type="nucleotide sequence ID" value="NZ_JBHTEB010000001.1"/>
</dbReference>
<evidence type="ECO:0008006" key="4">
    <source>
        <dbReference type="Google" id="ProtNLM"/>
    </source>
</evidence>
<proteinExistence type="predicted"/>
<evidence type="ECO:0000313" key="3">
    <source>
        <dbReference type="Proteomes" id="UP001597023"/>
    </source>
</evidence>
<accession>A0ABW2WLD9</accession>
<sequence>MSEAEVDGGSSTGAVPQVRGEGRGRPSTAKGSGEPGAGQREFAHVVREQIFGPLASRGWSYARISERLGAGPWFGADVLRRIADGRCVPDREALEAVLDLVGEVSGTPVTREARDHVRQAYLRALEQARAGLHRWYMETFANDQLRAETARVRHQHLVQPSAGTGSGGDGGESAPHAALALRREVARHVDDVVRGGVVLPVRLLGPEPAEPVDVTAVLDEVDDVLQHVARVLHRAIAADEAAMAAAEARRPEPTPTPPPSPEPVPVPVPPTVVGHPGDGDDGPGRGGRVAGYVTTAVLVVAAVLLAAVYLPSLRDEDAGGGSDTATGPTASSTPGGGDGAGAGAGDGGDGNGGRGSGPGPVATGDRDGANGQGGQEEPDATATTPDDGGGTVDDPGDPEVSDDPTRPDTEQDTGPVLGGAGINASPRLDGADCSQPVVFTFSAAAQRPGTIEYTWHPDDRLIARGVQSRAGTMTFTAPNEQHEEFSVQLTGTQPGERVQGGMTVEVTSPQADRTVIGDSFDLTCT</sequence>
<evidence type="ECO:0000313" key="2">
    <source>
        <dbReference type="EMBL" id="MFD0318948.1"/>
    </source>
</evidence>
<reference evidence="3" key="1">
    <citation type="journal article" date="2019" name="Int. J. Syst. Evol. Microbiol.">
        <title>The Global Catalogue of Microorganisms (GCM) 10K type strain sequencing project: providing services to taxonomists for standard genome sequencing and annotation.</title>
        <authorList>
            <consortium name="The Broad Institute Genomics Platform"/>
            <consortium name="The Broad Institute Genome Sequencing Center for Infectious Disease"/>
            <person name="Wu L."/>
            <person name="Ma J."/>
        </authorList>
    </citation>
    <scope>NUCLEOTIDE SEQUENCE [LARGE SCALE GENOMIC DNA]</scope>
    <source>
        <strain evidence="3">CGMCC 4.7400</strain>
    </source>
</reference>
<evidence type="ECO:0000256" key="1">
    <source>
        <dbReference type="SAM" id="MobiDB-lite"/>
    </source>
</evidence>
<organism evidence="2 3">
    <name type="scientific">Streptomyces flavalbus</name>
    <dbReference type="NCBI Taxonomy" id="2665155"/>
    <lineage>
        <taxon>Bacteria</taxon>
        <taxon>Bacillati</taxon>
        <taxon>Actinomycetota</taxon>
        <taxon>Actinomycetes</taxon>
        <taxon>Kitasatosporales</taxon>
        <taxon>Streptomycetaceae</taxon>
        <taxon>Streptomyces</taxon>
    </lineage>
</organism>
<feature type="region of interest" description="Disordered" evidence="1">
    <location>
        <begin position="317"/>
        <end position="428"/>
    </location>
</feature>
<dbReference type="Proteomes" id="UP001597023">
    <property type="component" value="Unassembled WGS sequence"/>
</dbReference>
<protein>
    <recommendedName>
        <fullName evidence="4">Ig-like domain-containing protein</fullName>
    </recommendedName>
</protein>
<feature type="compositionally biased region" description="Gly residues" evidence="1">
    <location>
        <begin position="334"/>
        <end position="358"/>
    </location>
</feature>